<dbReference type="Proteomes" id="UP000887574">
    <property type="component" value="Unplaced"/>
</dbReference>
<sequence length="115" mass="12421">MACPSQPPEHCIQKLLAVVGLTALTKCAKQGQRRAGLIHVAVQQGLQDGRASSWLSFCRIAGPTCARFCAEDWAEEVDGPTNSLKVRFGRLKPFGGGPICLTGCIWPEVSVLARW</sequence>
<keyword evidence="1" id="KW-1185">Reference proteome</keyword>
<reference evidence="2" key="1">
    <citation type="submission" date="2022-11" db="UniProtKB">
        <authorList>
            <consortium name="WormBaseParasite"/>
        </authorList>
    </citation>
    <scope>IDENTIFICATION</scope>
</reference>
<evidence type="ECO:0000313" key="1">
    <source>
        <dbReference type="Proteomes" id="UP000887574"/>
    </source>
</evidence>
<dbReference type="WBParaSite" id="jg7391">
    <property type="protein sequence ID" value="jg7391"/>
    <property type="gene ID" value="jg7391"/>
</dbReference>
<protein>
    <submittedName>
        <fullName evidence="2">Uncharacterized protein</fullName>
    </submittedName>
</protein>
<dbReference type="AlphaFoldDB" id="A0A915EMC3"/>
<accession>A0A915EMC3</accession>
<proteinExistence type="predicted"/>
<evidence type="ECO:0000313" key="2">
    <source>
        <dbReference type="WBParaSite" id="jg7391"/>
    </source>
</evidence>
<name>A0A915EMC3_9BILA</name>
<organism evidence="1 2">
    <name type="scientific">Ditylenchus dipsaci</name>
    <dbReference type="NCBI Taxonomy" id="166011"/>
    <lineage>
        <taxon>Eukaryota</taxon>
        <taxon>Metazoa</taxon>
        <taxon>Ecdysozoa</taxon>
        <taxon>Nematoda</taxon>
        <taxon>Chromadorea</taxon>
        <taxon>Rhabditida</taxon>
        <taxon>Tylenchina</taxon>
        <taxon>Tylenchomorpha</taxon>
        <taxon>Sphaerularioidea</taxon>
        <taxon>Anguinidae</taxon>
        <taxon>Anguininae</taxon>
        <taxon>Ditylenchus</taxon>
    </lineage>
</organism>